<comment type="function">
    <text evidence="2">Antitoxin component of a type II toxin-antitoxin (TA) system.</text>
</comment>
<dbReference type="NCBIfam" id="TIGR01552">
    <property type="entry name" value="phd_fam"/>
    <property type="match status" value="1"/>
</dbReference>
<sequence>MHLADHVKPISYLKSEAAQIVKDLADSGEPLIITQNGEAKLVVQDVRTFESTQQTIALLKILAIGQKQIEREDHADGEAFFAELNELDRQEKLR</sequence>
<dbReference type="Gene3D" id="3.40.1620.10">
    <property type="entry name" value="YefM-like domain"/>
    <property type="match status" value="1"/>
</dbReference>
<accession>A0ABX5K935</accession>
<dbReference type="PANTHER" id="PTHR33713:SF11">
    <property type="entry name" value="PREVENT-HOST-DEATH FAMILY PROTEIN"/>
    <property type="match status" value="1"/>
</dbReference>
<dbReference type="EMBL" id="QEOB01000040">
    <property type="protein sequence ID" value="PVX61359.1"/>
    <property type="molecule type" value="Genomic_DNA"/>
</dbReference>
<proteinExistence type="inferred from homology"/>
<dbReference type="Pfam" id="PF02604">
    <property type="entry name" value="PhdYeFM_antitox"/>
    <property type="match status" value="1"/>
</dbReference>
<protein>
    <recommendedName>
        <fullName evidence="2">Antitoxin</fullName>
    </recommendedName>
</protein>
<dbReference type="PANTHER" id="PTHR33713">
    <property type="entry name" value="ANTITOXIN YAFN-RELATED"/>
    <property type="match status" value="1"/>
</dbReference>
<dbReference type="RefSeq" id="WP_112177846.1">
    <property type="nucleotide sequence ID" value="NZ_QEOB01000040.1"/>
</dbReference>
<organism evidence="3 4">
    <name type="scientific">Paraburkholderia unamae</name>
    <dbReference type="NCBI Taxonomy" id="219649"/>
    <lineage>
        <taxon>Bacteria</taxon>
        <taxon>Pseudomonadati</taxon>
        <taxon>Pseudomonadota</taxon>
        <taxon>Betaproteobacteria</taxon>
        <taxon>Burkholderiales</taxon>
        <taxon>Burkholderiaceae</taxon>
        <taxon>Paraburkholderia</taxon>
    </lineage>
</organism>
<dbReference type="InterPro" id="IPR006442">
    <property type="entry name" value="Antitoxin_Phd/YefM"/>
</dbReference>
<evidence type="ECO:0000256" key="2">
    <source>
        <dbReference type="RuleBase" id="RU362080"/>
    </source>
</evidence>
<name>A0ABX5K935_9BURK</name>
<reference evidence="3 4" key="1">
    <citation type="submission" date="2018-05" db="EMBL/GenBank/DDBJ databases">
        <title>Genomic Encyclopedia of Type Strains, Phase IV (KMG-V): Genome sequencing to study the core and pangenomes of soil and plant-associated prokaryotes.</title>
        <authorList>
            <person name="Whitman W."/>
        </authorList>
    </citation>
    <scope>NUCLEOTIDE SEQUENCE [LARGE SCALE GENOMIC DNA]</scope>
    <source>
        <strain evidence="3 4">SCZa-39</strain>
    </source>
</reference>
<gene>
    <name evidence="3" type="ORF">C7402_1408</name>
</gene>
<dbReference type="SUPFAM" id="SSF143120">
    <property type="entry name" value="YefM-like"/>
    <property type="match status" value="1"/>
</dbReference>
<evidence type="ECO:0000256" key="1">
    <source>
        <dbReference type="ARBA" id="ARBA00009981"/>
    </source>
</evidence>
<keyword evidence="4" id="KW-1185">Reference proteome</keyword>
<dbReference type="Proteomes" id="UP000245712">
    <property type="component" value="Unassembled WGS sequence"/>
</dbReference>
<comment type="caution">
    <text evidence="3">The sequence shown here is derived from an EMBL/GenBank/DDBJ whole genome shotgun (WGS) entry which is preliminary data.</text>
</comment>
<dbReference type="InterPro" id="IPR036165">
    <property type="entry name" value="YefM-like_sf"/>
</dbReference>
<dbReference type="InterPro" id="IPR051405">
    <property type="entry name" value="phD/YefM_antitoxin"/>
</dbReference>
<evidence type="ECO:0000313" key="3">
    <source>
        <dbReference type="EMBL" id="PVX61359.1"/>
    </source>
</evidence>
<evidence type="ECO:0000313" key="4">
    <source>
        <dbReference type="Proteomes" id="UP000245712"/>
    </source>
</evidence>
<comment type="similarity">
    <text evidence="1 2">Belongs to the phD/YefM antitoxin family.</text>
</comment>